<dbReference type="GO" id="GO:0000155">
    <property type="term" value="F:phosphorelay sensor kinase activity"/>
    <property type="evidence" value="ECO:0007669"/>
    <property type="project" value="InterPro"/>
</dbReference>
<keyword evidence="13" id="KW-1185">Reference proteome</keyword>
<dbReference type="PANTHER" id="PTHR45453">
    <property type="entry name" value="PHOSPHATE REGULON SENSOR PROTEIN PHOR"/>
    <property type="match status" value="1"/>
</dbReference>
<dbReference type="Pfam" id="PF00512">
    <property type="entry name" value="HisKA"/>
    <property type="match status" value="1"/>
</dbReference>
<keyword evidence="11" id="KW-0812">Transmembrane</keyword>
<keyword evidence="11" id="KW-1133">Transmembrane helix</keyword>
<gene>
    <name evidence="12" type="ORF">AFK71_01750</name>
</gene>
<dbReference type="GO" id="GO:0005524">
    <property type="term" value="F:ATP binding"/>
    <property type="evidence" value="ECO:0007669"/>
    <property type="project" value="UniProtKB-KW"/>
</dbReference>
<dbReference type="OrthoDB" id="368131at2"/>
<evidence type="ECO:0000256" key="5">
    <source>
        <dbReference type="ARBA" id="ARBA00022679"/>
    </source>
</evidence>
<evidence type="ECO:0000256" key="6">
    <source>
        <dbReference type="ARBA" id="ARBA00022741"/>
    </source>
</evidence>
<reference evidence="13" key="1">
    <citation type="submission" date="2015-07" db="EMBL/GenBank/DDBJ databases">
        <title>Fjat-10053 dsm26.</title>
        <authorList>
            <person name="Liu B."/>
            <person name="Wang J."/>
            <person name="Zhu Y."/>
            <person name="Liu G."/>
            <person name="Chen Q."/>
            <person name="Chen Z."/>
            <person name="Lan J."/>
            <person name="Che J."/>
            <person name="Ge C."/>
            <person name="Shi H."/>
            <person name="Pan Z."/>
            <person name="Liu X."/>
        </authorList>
    </citation>
    <scope>NUCLEOTIDE SEQUENCE [LARGE SCALE GENOMIC DNA]</scope>
    <source>
        <strain evidence="13">DSM 26</strain>
    </source>
</reference>
<dbReference type="EMBL" id="LGTO01000002">
    <property type="protein sequence ID" value="KNE22370.1"/>
    <property type="molecule type" value="Genomic_DNA"/>
</dbReference>
<dbReference type="RefSeq" id="WP_050349842.1">
    <property type="nucleotide sequence ID" value="NZ_BOSN01000003.1"/>
</dbReference>
<keyword evidence="11" id="KW-0472">Membrane</keyword>
<name>A0A0L0QUL0_VIRPA</name>
<dbReference type="InterPro" id="IPR003594">
    <property type="entry name" value="HATPase_dom"/>
</dbReference>
<dbReference type="InterPro" id="IPR005467">
    <property type="entry name" value="His_kinase_dom"/>
</dbReference>
<evidence type="ECO:0000256" key="2">
    <source>
        <dbReference type="ARBA" id="ARBA00004370"/>
    </source>
</evidence>
<dbReference type="InterPro" id="IPR004358">
    <property type="entry name" value="Sig_transdc_His_kin-like_C"/>
</dbReference>
<comment type="subcellular location">
    <subcellularLocation>
        <location evidence="2">Membrane</location>
    </subcellularLocation>
</comment>
<dbReference type="GeneID" id="66869253"/>
<dbReference type="Gene3D" id="3.30.565.10">
    <property type="entry name" value="Histidine kinase-like ATPase, C-terminal domain"/>
    <property type="match status" value="1"/>
</dbReference>
<comment type="catalytic activity">
    <reaction evidence="1">
        <text>ATP + protein L-histidine = ADP + protein N-phospho-L-histidine.</text>
        <dbReference type="EC" id="2.7.13.3"/>
    </reaction>
</comment>
<dbReference type="PROSITE" id="PS50109">
    <property type="entry name" value="HIS_KIN"/>
    <property type="match status" value="1"/>
</dbReference>
<dbReference type="CDD" id="cd00082">
    <property type="entry name" value="HisKA"/>
    <property type="match status" value="1"/>
</dbReference>
<keyword evidence="9" id="KW-0902">Two-component regulatory system</keyword>
<evidence type="ECO:0000256" key="1">
    <source>
        <dbReference type="ARBA" id="ARBA00000085"/>
    </source>
</evidence>
<keyword evidence="7" id="KW-0418">Kinase</keyword>
<keyword evidence="5" id="KW-0808">Transferase</keyword>
<dbReference type="InterPro" id="IPR003661">
    <property type="entry name" value="HisK_dim/P_dom"/>
</dbReference>
<keyword evidence="4" id="KW-0597">Phosphoprotein</keyword>
<dbReference type="CDD" id="cd00075">
    <property type="entry name" value="HATPase"/>
    <property type="match status" value="1"/>
</dbReference>
<dbReference type="InterPro" id="IPR036890">
    <property type="entry name" value="HATPase_C_sf"/>
</dbReference>
<dbReference type="InterPro" id="IPR050351">
    <property type="entry name" value="BphY/WalK/GraS-like"/>
</dbReference>
<dbReference type="SMART" id="SM00388">
    <property type="entry name" value="HisKA"/>
    <property type="match status" value="1"/>
</dbReference>
<dbReference type="EC" id="2.7.13.3" evidence="3"/>
<dbReference type="SMART" id="SM00387">
    <property type="entry name" value="HATPase_c"/>
    <property type="match status" value="1"/>
</dbReference>
<sequence>MNSIKRRIAIHFLLQFIFMILLVTAIILLILFLWIKQLINYEINSNYPNGMLDAIVAETAVDDDYTVIPEEWVKKITEKNMWLQIINKTGTVIHEENTPKDLPNQYSLKEIINLDQQKSLGEYQITTLVDSFYYNDPYYFVLGYQDEIQHLLTEWKKLANENGSLKEEHIPKLQEEVGALGGYLDIVKSNGDVSRRIGESDKPKKYDNLQITAQLAEPSHYGTSIHVTEVGDNLWVLHSTLDEYQGDGSIVQRAIFALVCVSITLLLIIICLSIWHGIRYGQPLLLFISWLERMKNGQFEKVFTEKEKRKLFTKKNQIKRRFRLYREVIDEIYDMADQFSSLEKERAQLERKRDEWMAGVSHDLRTPLSTIQGYAHLLESAQYRWNDTELQEIGEVLRVKSDYMLELVKDFTFISRLKEQKVEDSFARIDIKALLTTCQYKYKEYSNIHISLPNQSLLIKGKEQWLERLLDNLIINAEKHNPSETQITVTATLQLPYAVIIVEDNGIGMDDETKQNLFTRYYRGTSSAEQTDGSGLGMSIAKAIVEAHNGFIDVSSQLQKGTTIKVKIPLNRI</sequence>
<evidence type="ECO:0000313" key="12">
    <source>
        <dbReference type="EMBL" id="KNE22370.1"/>
    </source>
</evidence>
<keyword evidence="10" id="KW-0175">Coiled coil</keyword>
<evidence type="ECO:0000256" key="11">
    <source>
        <dbReference type="SAM" id="Phobius"/>
    </source>
</evidence>
<evidence type="ECO:0000256" key="7">
    <source>
        <dbReference type="ARBA" id="ARBA00022777"/>
    </source>
</evidence>
<feature type="transmembrane region" description="Helical" evidence="11">
    <location>
        <begin position="12"/>
        <end position="35"/>
    </location>
</feature>
<evidence type="ECO:0000256" key="10">
    <source>
        <dbReference type="SAM" id="Coils"/>
    </source>
</evidence>
<keyword evidence="8" id="KW-0067">ATP-binding</keyword>
<dbReference type="Pfam" id="PF02518">
    <property type="entry name" value="HATPase_c"/>
    <property type="match status" value="1"/>
</dbReference>
<protein>
    <recommendedName>
        <fullName evidence="3">histidine kinase</fullName>
        <ecNumber evidence="3">2.7.13.3</ecNumber>
    </recommendedName>
</protein>
<dbReference type="SUPFAM" id="SSF55874">
    <property type="entry name" value="ATPase domain of HSP90 chaperone/DNA topoisomerase II/histidine kinase"/>
    <property type="match status" value="1"/>
</dbReference>
<evidence type="ECO:0000256" key="9">
    <source>
        <dbReference type="ARBA" id="ARBA00023012"/>
    </source>
</evidence>
<feature type="transmembrane region" description="Helical" evidence="11">
    <location>
        <begin position="254"/>
        <end position="275"/>
    </location>
</feature>
<feature type="coiled-coil region" evidence="10">
    <location>
        <begin position="332"/>
        <end position="359"/>
    </location>
</feature>
<comment type="caution">
    <text evidence="12">The sequence shown here is derived from an EMBL/GenBank/DDBJ whole genome shotgun (WGS) entry which is preliminary data.</text>
</comment>
<keyword evidence="6" id="KW-0547">Nucleotide-binding</keyword>
<evidence type="ECO:0000313" key="13">
    <source>
        <dbReference type="Proteomes" id="UP000036780"/>
    </source>
</evidence>
<dbReference type="GO" id="GO:0005886">
    <property type="term" value="C:plasma membrane"/>
    <property type="evidence" value="ECO:0007669"/>
    <property type="project" value="TreeGrafter"/>
</dbReference>
<dbReference type="PATRIC" id="fig|1473.5.peg.3260"/>
<dbReference type="PANTHER" id="PTHR45453:SF1">
    <property type="entry name" value="PHOSPHATE REGULON SENSOR PROTEIN PHOR"/>
    <property type="match status" value="1"/>
</dbReference>
<evidence type="ECO:0000256" key="4">
    <source>
        <dbReference type="ARBA" id="ARBA00022553"/>
    </source>
</evidence>
<evidence type="ECO:0000256" key="8">
    <source>
        <dbReference type="ARBA" id="ARBA00022840"/>
    </source>
</evidence>
<dbReference type="PRINTS" id="PR00344">
    <property type="entry name" value="BCTRLSENSOR"/>
</dbReference>
<dbReference type="SUPFAM" id="SSF47384">
    <property type="entry name" value="Homodimeric domain of signal transducing histidine kinase"/>
    <property type="match status" value="1"/>
</dbReference>
<evidence type="ECO:0000256" key="3">
    <source>
        <dbReference type="ARBA" id="ARBA00012438"/>
    </source>
</evidence>
<accession>A0A0L0QUL0</accession>
<dbReference type="GO" id="GO:0004721">
    <property type="term" value="F:phosphoprotein phosphatase activity"/>
    <property type="evidence" value="ECO:0007669"/>
    <property type="project" value="TreeGrafter"/>
</dbReference>
<organism evidence="12 13">
    <name type="scientific">Virgibacillus pantothenticus</name>
    <dbReference type="NCBI Taxonomy" id="1473"/>
    <lineage>
        <taxon>Bacteria</taxon>
        <taxon>Bacillati</taxon>
        <taxon>Bacillota</taxon>
        <taxon>Bacilli</taxon>
        <taxon>Bacillales</taxon>
        <taxon>Bacillaceae</taxon>
        <taxon>Virgibacillus</taxon>
    </lineage>
</organism>
<proteinExistence type="predicted"/>
<dbReference type="Proteomes" id="UP000036780">
    <property type="component" value="Unassembled WGS sequence"/>
</dbReference>
<dbReference type="Gene3D" id="1.10.287.130">
    <property type="match status" value="1"/>
</dbReference>
<dbReference type="GO" id="GO:0016036">
    <property type="term" value="P:cellular response to phosphate starvation"/>
    <property type="evidence" value="ECO:0007669"/>
    <property type="project" value="TreeGrafter"/>
</dbReference>
<dbReference type="AlphaFoldDB" id="A0A0L0QUL0"/>
<dbReference type="InterPro" id="IPR036097">
    <property type="entry name" value="HisK_dim/P_sf"/>
</dbReference>